<evidence type="ECO:0000313" key="2">
    <source>
        <dbReference type="EMBL" id="KAF1748425.1"/>
    </source>
</evidence>
<dbReference type="EMBL" id="WUAV01000006">
    <property type="protein sequence ID" value="KAF1748425.1"/>
    <property type="molecule type" value="Genomic_DNA"/>
</dbReference>
<dbReference type="AlphaFoldDB" id="A0A6A5G189"/>
<dbReference type="Proteomes" id="UP000483820">
    <property type="component" value="Chromosome X"/>
</dbReference>
<comment type="caution">
    <text evidence="2">The sequence shown here is derived from an EMBL/GenBank/DDBJ whole genome shotgun (WGS) entry which is preliminary data.</text>
</comment>
<proteinExistence type="predicted"/>
<feature type="region of interest" description="Disordered" evidence="1">
    <location>
        <begin position="1"/>
        <end position="49"/>
    </location>
</feature>
<evidence type="ECO:0000256" key="1">
    <source>
        <dbReference type="SAM" id="MobiDB-lite"/>
    </source>
</evidence>
<feature type="compositionally biased region" description="Basic and acidic residues" evidence="1">
    <location>
        <begin position="24"/>
        <end position="33"/>
    </location>
</feature>
<gene>
    <name evidence="2" type="ORF">GCK72_024892</name>
</gene>
<reference evidence="2 3" key="1">
    <citation type="submission" date="2019-12" db="EMBL/GenBank/DDBJ databases">
        <title>Chromosome-level assembly of the Caenorhabditis remanei genome.</title>
        <authorList>
            <person name="Teterina A.A."/>
            <person name="Willis J.H."/>
            <person name="Phillips P.C."/>
        </authorList>
    </citation>
    <scope>NUCLEOTIDE SEQUENCE [LARGE SCALE GENOMIC DNA]</scope>
    <source>
        <strain evidence="2 3">PX506</strain>
        <tissue evidence="2">Whole organism</tissue>
    </source>
</reference>
<sequence>MKDLPSYSESNNCSFVEFSEDESDVSRETESKVENNGNERNNKLYDFPQTSTYNVPSTSDCFDADCSQVVRSSTRESGVEKQQLTAYAQSDDHMEQSGSFTRIVVKRYGGNTYLQMDDECETLDVKIQHSELADDISRDPTSNARQSITVLNIFNTKCTENRQNQIIDQRKRACMILETRRHSTDDQSPLLISNHPDSVTEKFGEEEMMKRRRTVTTTETVESSPVLEADAVAVGDDKMVMKAAKRCNSTQSTRAKKQTNEPGITLCTPSDKQRNIVLVRKENVKRGGQKATSCKE</sequence>
<protein>
    <submittedName>
        <fullName evidence="2">Uncharacterized protein</fullName>
    </submittedName>
</protein>
<dbReference type="CTD" id="9825377"/>
<dbReference type="RefSeq" id="XP_003118361.2">
    <property type="nucleotide sequence ID" value="XM_003118313.2"/>
</dbReference>
<evidence type="ECO:0000313" key="3">
    <source>
        <dbReference type="Proteomes" id="UP000483820"/>
    </source>
</evidence>
<organism evidence="2 3">
    <name type="scientific">Caenorhabditis remanei</name>
    <name type="common">Caenorhabditis vulgaris</name>
    <dbReference type="NCBI Taxonomy" id="31234"/>
    <lineage>
        <taxon>Eukaryota</taxon>
        <taxon>Metazoa</taxon>
        <taxon>Ecdysozoa</taxon>
        <taxon>Nematoda</taxon>
        <taxon>Chromadorea</taxon>
        <taxon>Rhabditida</taxon>
        <taxon>Rhabditina</taxon>
        <taxon>Rhabditomorpha</taxon>
        <taxon>Rhabditoidea</taxon>
        <taxon>Rhabditidae</taxon>
        <taxon>Peloderinae</taxon>
        <taxon>Caenorhabditis</taxon>
    </lineage>
</organism>
<dbReference type="KEGG" id="crq:GCK72_024892"/>
<accession>A0A6A5G189</accession>
<name>A0A6A5G189_CAERE</name>
<dbReference type="GeneID" id="9825377"/>